<feature type="domain" description="RNA polymerase sigma-70 region 2" evidence="5">
    <location>
        <begin position="41"/>
        <end position="107"/>
    </location>
</feature>
<dbReference type="PANTHER" id="PTHR43133">
    <property type="entry name" value="RNA POLYMERASE ECF-TYPE SIGMA FACTO"/>
    <property type="match status" value="1"/>
</dbReference>
<keyword evidence="8" id="KW-1185">Reference proteome</keyword>
<dbReference type="RefSeq" id="WP_115567207.1">
    <property type="nucleotide sequence ID" value="NZ_QRGR01000023.1"/>
</dbReference>
<evidence type="ECO:0000256" key="1">
    <source>
        <dbReference type="ARBA" id="ARBA00010641"/>
    </source>
</evidence>
<dbReference type="InterPro" id="IPR036388">
    <property type="entry name" value="WH-like_DNA-bd_sf"/>
</dbReference>
<dbReference type="GO" id="GO:0016987">
    <property type="term" value="F:sigma factor activity"/>
    <property type="evidence" value="ECO:0007669"/>
    <property type="project" value="UniProtKB-KW"/>
</dbReference>
<dbReference type="Proteomes" id="UP000256708">
    <property type="component" value="Unassembled WGS sequence"/>
</dbReference>
<dbReference type="InterPro" id="IPR013324">
    <property type="entry name" value="RNA_pol_sigma_r3/r4-like"/>
</dbReference>
<dbReference type="PANTHER" id="PTHR43133:SF46">
    <property type="entry name" value="RNA POLYMERASE SIGMA-70 FACTOR ECF SUBFAMILY"/>
    <property type="match status" value="1"/>
</dbReference>
<dbReference type="SUPFAM" id="SSF88659">
    <property type="entry name" value="Sigma3 and sigma4 domains of RNA polymerase sigma factors"/>
    <property type="match status" value="1"/>
</dbReference>
<dbReference type="Gene3D" id="1.10.10.10">
    <property type="entry name" value="Winged helix-like DNA-binding domain superfamily/Winged helix DNA-binding domain"/>
    <property type="match status" value="1"/>
</dbReference>
<evidence type="ECO:0000256" key="3">
    <source>
        <dbReference type="ARBA" id="ARBA00023082"/>
    </source>
</evidence>
<dbReference type="AlphaFoldDB" id="A0A3D8L7V6"/>
<feature type="domain" description="RNA polymerase sigma factor 70 region 4 type 2" evidence="6">
    <location>
        <begin position="144"/>
        <end position="195"/>
    </location>
</feature>
<dbReference type="InterPro" id="IPR013249">
    <property type="entry name" value="RNA_pol_sigma70_r4_t2"/>
</dbReference>
<dbReference type="NCBIfam" id="TIGR02937">
    <property type="entry name" value="sigma70-ECF"/>
    <property type="match status" value="1"/>
</dbReference>
<name>A0A3D8L7V6_9BACT</name>
<organism evidence="7 8">
    <name type="scientific">Pontibacter diazotrophicus</name>
    <dbReference type="NCBI Taxonomy" id="1400979"/>
    <lineage>
        <taxon>Bacteria</taxon>
        <taxon>Pseudomonadati</taxon>
        <taxon>Bacteroidota</taxon>
        <taxon>Cytophagia</taxon>
        <taxon>Cytophagales</taxon>
        <taxon>Hymenobacteraceae</taxon>
        <taxon>Pontibacter</taxon>
    </lineage>
</organism>
<evidence type="ECO:0000313" key="8">
    <source>
        <dbReference type="Proteomes" id="UP000256708"/>
    </source>
</evidence>
<evidence type="ECO:0000256" key="2">
    <source>
        <dbReference type="ARBA" id="ARBA00023015"/>
    </source>
</evidence>
<evidence type="ECO:0000313" key="7">
    <source>
        <dbReference type="EMBL" id="RDV13485.1"/>
    </source>
</evidence>
<dbReference type="InterPro" id="IPR013325">
    <property type="entry name" value="RNA_pol_sigma_r2"/>
</dbReference>
<gene>
    <name evidence="7" type="ORF">DXT99_19210</name>
</gene>
<dbReference type="Pfam" id="PF08281">
    <property type="entry name" value="Sigma70_r4_2"/>
    <property type="match status" value="1"/>
</dbReference>
<dbReference type="InterPro" id="IPR039425">
    <property type="entry name" value="RNA_pol_sigma-70-like"/>
</dbReference>
<proteinExistence type="inferred from homology"/>
<dbReference type="GO" id="GO:0006352">
    <property type="term" value="P:DNA-templated transcription initiation"/>
    <property type="evidence" value="ECO:0007669"/>
    <property type="project" value="InterPro"/>
</dbReference>
<evidence type="ECO:0000259" key="6">
    <source>
        <dbReference type="Pfam" id="PF08281"/>
    </source>
</evidence>
<protein>
    <submittedName>
        <fullName evidence="7">Sigma-70 family RNA polymerase sigma factor</fullName>
    </submittedName>
</protein>
<keyword evidence="2" id="KW-0805">Transcription regulation</keyword>
<dbReference type="OrthoDB" id="9150024at2"/>
<comment type="caution">
    <text evidence="7">The sequence shown here is derived from an EMBL/GenBank/DDBJ whole genome shotgun (WGS) entry which is preliminary data.</text>
</comment>
<reference evidence="8" key="1">
    <citation type="submission" date="2018-08" db="EMBL/GenBank/DDBJ databases">
        <authorList>
            <person name="Liu Z.-W."/>
            <person name="Du Z.-J."/>
        </authorList>
    </citation>
    <scope>NUCLEOTIDE SEQUENCE [LARGE SCALE GENOMIC DNA]</scope>
    <source>
        <strain evidence="8">H4X</strain>
    </source>
</reference>
<sequence>MRVALQTENEVGVAGSITKSEAEKNLWKLFQSGDEDAFATIYKNYVQVIYNYSRKFSDDEELIEDCIHGLFLDMWKNRANLSLPASIRYYLYACIKRRIYKEVLKRKDILFDDYSNLKAALKETNASIEDQLISRQGKAEQKACLKQGLRQLSANQRKAILLKFYKNLSFQEISGVMNMSTDNIYKLVSRGLSALKKNVKNLNISY</sequence>
<accession>A0A3D8L7V6</accession>
<dbReference type="Gene3D" id="1.10.1740.10">
    <property type="match status" value="1"/>
</dbReference>
<dbReference type="GO" id="GO:0003677">
    <property type="term" value="F:DNA binding"/>
    <property type="evidence" value="ECO:0007669"/>
    <property type="project" value="InterPro"/>
</dbReference>
<dbReference type="InterPro" id="IPR014284">
    <property type="entry name" value="RNA_pol_sigma-70_dom"/>
</dbReference>
<dbReference type="SUPFAM" id="SSF88946">
    <property type="entry name" value="Sigma2 domain of RNA polymerase sigma factors"/>
    <property type="match status" value="1"/>
</dbReference>
<dbReference type="Pfam" id="PF04542">
    <property type="entry name" value="Sigma70_r2"/>
    <property type="match status" value="1"/>
</dbReference>
<dbReference type="EMBL" id="QRGR01000023">
    <property type="protein sequence ID" value="RDV13485.1"/>
    <property type="molecule type" value="Genomic_DNA"/>
</dbReference>
<dbReference type="CDD" id="cd06171">
    <property type="entry name" value="Sigma70_r4"/>
    <property type="match status" value="1"/>
</dbReference>
<comment type="similarity">
    <text evidence="1">Belongs to the sigma-70 factor family. ECF subfamily.</text>
</comment>
<evidence type="ECO:0000256" key="4">
    <source>
        <dbReference type="ARBA" id="ARBA00023163"/>
    </source>
</evidence>
<keyword evidence="4" id="KW-0804">Transcription</keyword>
<keyword evidence="3" id="KW-0731">Sigma factor</keyword>
<evidence type="ECO:0000259" key="5">
    <source>
        <dbReference type="Pfam" id="PF04542"/>
    </source>
</evidence>
<dbReference type="InterPro" id="IPR007627">
    <property type="entry name" value="RNA_pol_sigma70_r2"/>
</dbReference>